<keyword evidence="5" id="KW-0687">Ribonucleoprotein</keyword>
<dbReference type="NCBIfam" id="TIGR01009">
    <property type="entry name" value="rpsC_bact"/>
    <property type="match status" value="1"/>
</dbReference>
<dbReference type="AlphaFoldDB" id="A0A381PNS4"/>
<dbReference type="InterPro" id="IPR001351">
    <property type="entry name" value="Ribosomal_uS3_C"/>
</dbReference>
<keyword evidence="2" id="KW-0699">rRNA-binding</keyword>
<name>A0A381PNS4_9ZZZZ</name>
<dbReference type="InterPro" id="IPR004044">
    <property type="entry name" value="KH_dom_type_2"/>
</dbReference>
<dbReference type="SUPFAM" id="SSF54821">
    <property type="entry name" value="Ribosomal protein S3 C-terminal domain"/>
    <property type="match status" value="1"/>
</dbReference>
<dbReference type="SUPFAM" id="SSF54814">
    <property type="entry name" value="Prokaryotic type KH domain (KH-domain type II)"/>
    <property type="match status" value="1"/>
</dbReference>
<dbReference type="FunFam" id="3.30.300.20:FF:000001">
    <property type="entry name" value="30S ribosomal protein S3"/>
    <property type="match status" value="1"/>
</dbReference>
<evidence type="ECO:0000256" key="3">
    <source>
        <dbReference type="ARBA" id="ARBA00022884"/>
    </source>
</evidence>
<dbReference type="PROSITE" id="PS50823">
    <property type="entry name" value="KH_TYPE_2"/>
    <property type="match status" value="1"/>
</dbReference>
<dbReference type="GO" id="GO:0003735">
    <property type="term" value="F:structural constituent of ribosome"/>
    <property type="evidence" value="ECO:0007669"/>
    <property type="project" value="InterPro"/>
</dbReference>
<dbReference type="InterPro" id="IPR009019">
    <property type="entry name" value="KH_sf_prok-type"/>
</dbReference>
<evidence type="ECO:0000256" key="2">
    <source>
        <dbReference type="ARBA" id="ARBA00022730"/>
    </source>
</evidence>
<dbReference type="InterPro" id="IPR004087">
    <property type="entry name" value="KH_dom"/>
</dbReference>
<dbReference type="PROSITE" id="PS50084">
    <property type="entry name" value="KH_TYPE_1"/>
    <property type="match status" value="1"/>
</dbReference>
<sequence length="219" mass="24567">MGQKTHPTGFRLGINRPWSSNWFGGKNYSRYVSEDIMLRRYVNQRLPNAGISRVDIERTSKKLTVTINTSRPGIVIGKGGKDVDKLREEIKQLSTKVSPETGEKYTMDTQVNVSEIKRPEMDAKLVGENIAQQLIKKISYRRAVKKAIQSTIRMGADGIRIRVAGRLGGADIARQETFREGRVPLQTLRSDIDFAITEARTTYGIIGVKVWICNGEVAT</sequence>
<accession>A0A381PNS4</accession>
<dbReference type="InterPro" id="IPR036419">
    <property type="entry name" value="Ribosomal_S3_C_sf"/>
</dbReference>
<gene>
    <name evidence="7" type="ORF">METZ01_LOCUS20563</name>
</gene>
<dbReference type="CDD" id="cd02412">
    <property type="entry name" value="KH-II_30S_S3"/>
    <property type="match status" value="1"/>
</dbReference>
<dbReference type="PANTHER" id="PTHR11760">
    <property type="entry name" value="30S/40S RIBOSOMAL PROTEIN S3"/>
    <property type="match status" value="1"/>
</dbReference>
<organism evidence="7">
    <name type="scientific">marine metagenome</name>
    <dbReference type="NCBI Taxonomy" id="408172"/>
    <lineage>
        <taxon>unclassified sequences</taxon>
        <taxon>metagenomes</taxon>
        <taxon>ecological metagenomes</taxon>
    </lineage>
</organism>
<dbReference type="Gene3D" id="3.30.300.20">
    <property type="match status" value="1"/>
</dbReference>
<dbReference type="GO" id="GO:0019843">
    <property type="term" value="F:rRNA binding"/>
    <property type="evidence" value="ECO:0007669"/>
    <property type="project" value="UniProtKB-KW"/>
</dbReference>
<evidence type="ECO:0000256" key="5">
    <source>
        <dbReference type="ARBA" id="ARBA00023274"/>
    </source>
</evidence>
<dbReference type="InterPro" id="IPR015946">
    <property type="entry name" value="KH_dom-like_a/b"/>
</dbReference>
<protein>
    <recommendedName>
        <fullName evidence="6">KH type-2 domain-containing protein</fullName>
    </recommendedName>
</protein>
<keyword evidence="3" id="KW-0694">RNA-binding</keyword>
<dbReference type="PANTHER" id="PTHR11760:SF19">
    <property type="entry name" value="SMALL RIBOSOMAL SUBUNIT PROTEIN US3C"/>
    <property type="match status" value="1"/>
</dbReference>
<dbReference type="InterPro" id="IPR005704">
    <property type="entry name" value="Ribosomal_uS3_bac-typ"/>
</dbReference>
<dbReference type="HAMAP" id="MF_01309_B">
    <property type="entry name" value="Ribosomal_uS3_B"/>
    <property type="match status" value="1"/>
</dbReference>
<dbReference type="Pfam" id="PF07650">
    <property type="entry name" value="KH_2"/>
    <property type="match status" value="1"/>
</dbReference>
<dbReference type="GO" id="GO:0022627">
    <property type="term" value="C:cytosolic small ribosomal subunit"/>
    <property type="evidence" value="ECO:0007669"/>
    <property type="project" value="TreeGrafter"/>
</dbReference>
<comment type="similarity">
    <text evidence="1">Belongs to the universal ribosomal protein uS3 family.</text>
</comment>
<evidence type="ECO:0000259" key="6">
    <source>
        <dbReference type="PROSITE" id="PS50823"/>
    </source>
</evidence>
<dbReference type="Gene3D" id="3.30.1140.32">
    <property type="entry name" value="Ribosomal protein S3, C-terminal domain"/>
    <property type="match status" value="1"/>
</dbReference>
<feature type="domain" description="KH type-2" evidence="6">
    <location>
        <begin position="38"/>
        <end position="117"/>
    </location>
</feature>
<evidence type="ECO:0000313" key="7">
    <source>
        <dbReference type="EMBL" id="SUZ67709.1"/>
    </source>
</evidence>
<keyword evidence="4" id="KW-0689">Ribosomal protein</keyword>
<dbReference type="SMART" id="SM00322">
    <property type="entry name" value="KH"/>
    <property type="match status" value="1"/>
</dbReference>
<reference evidence="7" key="1">
    <citation type="submission" date="2018-05" db="EMBL/GenBank/DDBJ databases">
        <authorList>
            <person name="Lanie J.A."/>
            <person name="Ng W.-L."/>
            <person name="Kazmierczak K.M."/>
            <person name="Andrzejewski T.M."/>
            <person name="Davidsen T.M."/>
            <person name="Wayne K.J."/>
            <person name="Tettelin H."/>
            <person name="Glass J.I."/>
            <person name="Rusch D."/>
            <person name="Podicherti R."/>
            <person name="Tsui H.-C.T."/>
            <person name="Winkler M.E."/>
        </authorList>
    </citation>
    <scope>NUCLEOTIDE SEQUENCE</scope>
</reference>
<dbReference type="PROSITE" id="PS00548">
    <property type="entry name" value="RIBOSOMAL_S3"/>
    <property type="match status" value="1"/>
</dbReference>
<dbReference type="Pfam" id="PF00189">
    <property type="entry name" value="Ribosomal_S3_C"/>
    <property type="match status" value="1"/>
</dbReference>
<dbReference type="GO" id="GO:0006412">
    <property type="term" value="P:translation"/>
    <property type="evidence" value="ECO:0007669"/>
    <property type="project" value="InterPro"/>
</dbReference>
<evidence type="ECO:0000256" key="4">
    <source>
        <dbReference type="ARBA" id="ARBA00022980"/>
    </source>
</evidence>
<evidence type="ECO:0000256" key="1">
    <source>
        <dbReference type="ARBA" id="ARBA00010761"/>
    </source>
</evidence>
<dbReference type="EMBL" id="UINC01001018">
    <property type="protein sequence ID" value="SUZ67709.1"/>
    <property type="molecule type" value="Genomic_DNA"/>
</dbReference>
<dbReference type="InterPro" id="IPR057258">
    <property type="entry name" value="Ribosomal_uS3"/>
</dbReference>
<proteinExistence type="inferred from homology"/>
<dbReference type="InterPro" id="IPR018280">
    <property type="entry name" value="Ribosomal_uS3_CS"/>
</dbReference>